<sequence>MVRRGVSGPRDLWLFWREVERRGLAGTADRPARGTPPAAADAAVARVRSLLANASPPTRTDGRGAA</sequence>
<evidence type="ECO:0000313" key="1">
    <source>
        <dbReference type="EMBL" id="CAA9512315.1"/>
    </source>
</evidence>
<dbReference type="EMBL" id="CADCWA010000065">
    <property type="protein sequence ID" value="CAA9512315.1"/>
    <property type="molecule type" value="Genomic_DNA"/>
</dbReference>
<organism evidence="1">
    <name type="scientific">uncultured Sphingomonas sp</name>
    <dbReference type="NCBI Taxonomy" id="158754"/>
    <lineage>
        <taxon>Bacteria</taxon>
        <taxon>Pseudomonadati</taxon>
        <taxon>Pseudomonadota</taxon>
        <taxon>Alphaproteobacteria</taxon>
        <taxon>Sphingomonadales</taxon>
        <taxon>Sphingomonadaceae</taxon>
        <taxon>Sphingomonas</taxon>
        <taxon>environmental samples</taxon>
    </lineage>
</organism>
<gene>
    <name evidence="1" type="ORF">AVDCRST_MAG31-1041</name>
</gene>
<reference evidence="1" key="1">
    <citation type="submission" date="2020-02" db="EMBL/GenBank/DDBJ databases">
        <authorList>
            <person name="Meier V. D."/>
        </authorList>
    </citation>
    <scope>NUCLEOTIDE SEQUENCE</scope>
    <source>
        <strain evidence="1">AVDCRST_MAG31</strain>
    </source>
</reference>
<proteinExistence type="predicted"/>
<dbReference type="AlphaFoldDB" id="A0A6J4T2M9"/>
<accession>A0A6J4T2M9</accession>
<name>A0A6J4T2M9_9SPHN</name>
<protein>
    <submittedName>
        <fullName evidence="1">Uncharacterized protein</fullName>
    </submittedName>
</protein>